<feature type="coiled-coil region" evidence="1">
    <location>
        <begin position="28"/>
        <end position="126"/>
    </location>
</feature>
<dbReference type="Proteomes" id="UP000077266">
    <property type="component" value="Unassembled WGS sequence"/>
</dbReference>
<organism evidence="2 3">
    <name type="scientific">Exidia glandulosa HHB12029</name>
    <dbReference type="NCBI Taxonomy" id="1314781"/>
    <lineage>
        <taxon>Eukaryota</taxon>
        <taxon>Fungi</taxon>
        <taxon>Dikarya</taxon>
        <taxon>Basidiomycota</taxon>
        <taxon>Agaricomycotina</taxon>
        <taxon>Agaricomycetes</taxon>
        <taxon>Auriculariales</taxon>
        <taxon>Exidiaceae</taxon>
        <taxon>Exidia</taxon>
    </lineage>
</organism>
<keyword evidence="3" id="KW-1185">Reference proteome</keyword>
<dbReference type="AlphaFoldDB" id="A0A165P8A5"/>
<evidence type="ECO:0000313" key="2">
    <source>
        <dbReference type="EMBL" id="KZW01786.1"/>
    </source>
</evidence>
<evidence type="ECO:0000313" key="3">
    <source>
        <dbReference type="Proteomes" id="UP000077266"/>
    </source>
</evidence>
<gene>
    <name evidence="2" type="ORF">EXIGLDRAFT_716439</name>
</gene>
<proteinExistence type="predicted"/>
<reference evidence="2 3" key="1">
    <citation type="journal article" date="2016" name="Mol. Biol. Evol.">
        <title>Comparative Genomics of Early-Diverging Mushroom-Forming Fungi Provides Insights into the Origins of Lignocellulose Decay Capabilities.</title>
        <authorList>
            <person name="Nagy L.G."/>
            <person name="Riley R."/>
            <person name="Tritt A."/>
            <person name="Adam C."/>
            <person name="Daum C."/>
            <person name="Floudas D."/>
            <person name="Sun H."/>
            <person name="Yadav J.S."/>
            <person name="Pangilinan J."/>
            <person name="Larsson K.H."/>
            <person name="Matsuura K."/>
            <person name="Barry K."/>
            <person name="Labutti K."/>
            <person name="Kuo R."/>
            <person name="Ohm R.A."/>
            <person name="Bhattacharya S.S."/>
            <person name="Shirouzu T."/>
            <person name="Yoshinaga Y."/>
            <person name="Martin F.M."/>
            <person name="Grigoriev I.V."/>
            <person name="Hibbett D.S."/>
        </authorList>
    </citation>
    <scope>NUCLEOTIDE SEQUENCE [LARGE SCALE GENOMIC DNA]</scope>
    <source>
        <strain evidence="2 3">HHB12029</strain>
    </source>
</reference>
<evidence type="ECO:0000256" key="1">
    <source>
        <dbReference type="SAM" id="Coils"/>
    </source>
</evidence>
<sequence length="159" mass="17111">MADAARMNDLDAAIDAANATKAARLAEVQAANAAVLDAESRANNLQNETDVQRACAAIVRATAARDKANQRLEDAIQQKKTAENAARNEIDLEGKQAAVRNAQASLQGAEEEIARLQRERANLRPAAVVQRGPGLDWNNPDDLENYALQQAIAASLREQ</sequence>
<keyword evidence="1" id="KW-0175">Coiled coil</keyword>
<accession>A0A165P8A5</accession>
<name>A0A165P8A5_EXIGL</name>
<dbReference type="InParanoid" id="A0A165P8A5"/>
<protein>
    <submittedName>
        <fullName evidence="2">Uncharacterized protein</fullName>
    </submittedName>
</protein>
<dbReference type="EMBL" id="KV425891">
    <property type="protein sequence ID" value="KZW01786.1"/>
    <property type="molecule type" value="Genomic_DNA"/>
</dbReference>